<dbReference type="PANTHER" id="PTHR35767">
    <property type="entry name" value="HAPLESS PROTEIN"/>
    <property type="match status" value="1"/>
</dbReference>
<dbReference type="PANTHER" id="PTHR35767:SF11">
    <property type="match status" value="1"/>
</dbReference>
<feature type="region of interest" description="Disordered" evidence="1">
    <location>
        <begin position="139"/>
        <end position="178"/>
    </location>
</feature>
<feature type="compositionally biased region" description="Basic residues" evidence="1">
    <location>
        <begin position="195"/>
        <end position="211"/>
    </location>
</feature>
<evidence type="ECO:0000313" key="2">
    <source>
        <dbReference type="EMBL" id="CAB4263580.1"/>
    </source>
</evidence>
<feature type="compositionally biased region" description="Polar residues" evidence="1">
    <location>
        <begin position="1"/>
        <end position="25"/>
    </location>
</feature>
<reference evidence="2 3" key="1">
    <citation type="submission" date="2020-05" db="EMBL/GenBank/DDBJ databases">
        <authorList>
            <person name="Campoy J."/>
            <person name="Schneeberger K."/>
            <person name="Spophaly S."/>
        </authorList>
    </citation>
    <scope>NUCLEOTIDE SEQUENCE [LARGE SCALE GENOMIC DNA]</scope>
    <source>
        <strain evidence="2">PruArmRojPasFocal</strain>
    </source>
</reference>
<organism evidence="2 3">
    <name type="scientific">Prunus armeniaca</name>
    <name type="common">Apricot</name>
    <name type="synonym">Armeniaca vulgaris</name>
    <dbReference type="NCBI Taxonomy" id="36596"/>
    <lineage>
        <taxon>Eukaryota</taxon>
        <taxon>Viridiplantae</taxon>
        <taxon>Streptophyta</taxon>
        <taxon>Embryophyta</taxon>
        <taxon>Tracheophyta</taxon>
        <taxon>Spermatophyta</taxon>
        <taxon>Magnoliopsida</taxon>
        <taxon>eudicotyledons</taxon>
        <taxon>Gunneridae</taxon>
        <taxon>Pentapetalae</taxon>
        <taxon>rosids</taxon>
        <taxon>fabids</taxon>
        <taxon>Rosales</taxon>
        <taxon>Rosaceae</taxon>
        <taxon>Amygdaloideae</taxon>
        <taxon>Amygdaleae</taxon>
        <taxon>Prunus</taxon>
    </lineage>
</organism>
<accession>A0A6J5TI03</accession>
<dbReference type="AlphaFoldDB" id="A0A6J5TI03"/>
<dbReference type="EMBL" id="CAEKDK010000001">
    <property type="protein sequence ID" value="CAB4263580.1"/>
    <property type="molecule type" value="Genomic_DNA"/>
</dbReference>
<sequence>MLPQQKNPAGVSQSMHQQTTSNNNLEEPDKRPFSIRQYVLACRQKDVFSNWPFPEKYLQMCLNYGISDVLPPLESHNSAIQSLRGAVGLNCTQQDDENVDYSEDKEPDTIEQEIEDECKLYSDSEEAVSALSIQHCHLSPSNSSHKHEENKTGFSPQDASNIMVSTDQPSTPSTTIPSSHLNVIQCNKTLPSSTKPRRMKKQHKGKHKKRSMASILSVAKPCTSEDLLRIKRLCCVSSAPLEQGGEGIENMIDVRHDCNSDLTKDFSSEKLERDDSEEAKLSMLSGQKIVVKFKFSGCNPMSEAKLN</sequence>
<proteinExistence type="predicted"/>
<feature type="compositionally biased region" description="Polar residues" evidence="1">
    <location>
        <begin position="152"/>
        <end position="164"/>
    </location>
</feature>
<evidence type="ECO:0000256" key="1">
    <source>
        <dbReference type="SAM" id="MobiDB-lite"/>
    </source>
</evidence>
<dbReference type="Proteomes" id="UP000507222">
    <property type="component" value="Unassembled WGS sequence"/>
</dbReference>
<name>A0A6J5TI03_PRUAR</name>
<feature type="region of interest" description="Disordered" evidence="1">
    <location>
        <begin position="190"/>
        <end position="212"/>
    </location>
</feature>
<feature type="region of interest" description="Disordered" evidence="1">
    <location>
        <begin position="1"/>
        <end position="30"/>
    </location>
</feature>
<gene>
    <name evidence="2" type="ORF">CURHAP_LOCUS4109</name>
</gene>
<feature type="compositionally biased region" description="Low complexity" evidence="1">
    <location>
        <begin position="165"/>
        <end position="178"/>
    </location>
</feature>
<protein>
    <submittedName>
        <fullName evidence="2">Uncharacterized protein</fullName>
    </submittedName>
</protein>
<evidence type="ECO:0000313" key="3">
    <source>
        <dbReference type="Proteomes" id="UP000507222"/>
    </source>
</evidence>